<dbReference type="Proteomes" id="UP000610558">
    <property type="component" value="Unassembled WGS sequence"/>
</dbReference>
<name>A0A927C4U4_9GAMM</name>
<keyword evidence="1" id="KW-0732">Signal</keyword>
<gene>
    <name evidence="2" type="ORF">IB286_10585</name>
</gene>
<sequence>MKNTLKIAALVISSALFSNLSSAQILAPGIRDIPLVGDLPVGVLAKIPGTESIALLPTLASLLTLNVLNDPTQLADLLTAEALLGVDSGAGLELPGLEALPLP</sequence>
<comment type="caution">
    <text evidence="2">The sequence shown here is derived from an EMBL/GenBank/DDBJ whole genome shotgun (WGS) entry which is preliminary data.</text>
</comment>
<protein>
    <submittedName>
        <fullName evidence="2">Uncharacterized protein</fullName>
    </submittedName>
</protein>
<dbReference type="AlphaFoldDB" id="A0A927C4U4"/>
<accession>A0A927C4U4</accession>
<proteinExistence type="predicted"/>
<feature type="signal peptide" evidence="1">
    <location>
        <begin position="1"/>
        <end position="23"/>
    </location>
</feature>
<keyword evidence="3" id="KW-1185">Reference proteome</keyword>
<dbReference type="EMBL" id="JACXLD010000005">
    <property type="protein sequence ID" value="MBD2859450.1"/>
    <property type="molecule type" value="Genomic_DNA"/>
</dbReference>
<organism evidence="2 3">
    <name type="scientific">Spongiibacter pelagi</name>
    <dbReference type="NCBI Taxonomy" id="2760804"/>
    <lineage>
        <taxon>Bacteria</taxon>
        <taxon>Pseudomonadati</taxon>
        <taxon>Pseudomonadota</taxon>
        <taxon>Gammaproteobacteria</taxon>
        <taxon>Cellvibrionales</taxon>
        <taxon>Spongiibacteraceae</taxon>
        <taxon>Spongiibacter</taxon>
    </lineage>
</organism>
<dbReference type="RefSeq" id="WP_190765307.1">
    <property type="nucleotide sequence ID" value="NZ_JACXLD010000005.1"/>
</dbReference>
<reference evidence="2" key="1">
    <citation type="submission" date="2020-09" db="EMBL/GenBank/DDBJ databases">
        <authorList>
            <person name="Yoon J.-W."/>
        </authorList>
    </citation>
    <scope>NUCLEOTIDE SEQUENCE</scope>
    <source>
        <strain evidence="2">KMU-158</strain>
    </source>
</reference>
<evidence type="ECO:0000256" key="1">
    <source>
        <dbReference type="SAM" id="SignalP"/>
    </source>
</evidence>
<evidence type="ECO:0000313" key="2">
    <source>
        <dbReference type="EMBL" id="MBD2859450.1"/>
    </source>
</evidence>
<evidence type="ECO:0000313" key="3">
    <source>
        <dbReference type="Proteomes" id="UP000610558"/>
    </source>
</evidence>
<feature type="chain" id="PRO_5037850566" evidence="1">
    <location>
        <begin position="24"/>
        <end position="103"/>
    </location>
</feature>